<dbReference type="InterPro" id="IPR027385">
    <property type="entry name" value="Beta-barrel_OMP"/>
</dbReference>
<dbReference type="Gene3D" id="2.40.170.20">
    <property type="entry name" value="TonB-dependent receptor, beta-barrel domain"/>
    <property type="match status" value="1"/>
</dbReference>
<evidence type="ECO:0000256" key="13">
    <source>
        <dbReference type="SAM" id="MobiDB-lite"/>
    </source>
</evidence>
<keyword evidence="10 11" id="KW-0998">Cell outer membrane</keyword>
<evidence type="ECO:0000256" key="7">
    <source>
        <dbReference type="ARBA" id="ARBA00023004"/>
    </source>
</evidence>
<evidence type="ECO:0000256" key="2">
    <source>
        <dbReference type="ARBA" id="ARBA00022448"/>
    </source>
</evidence>
<dbReference type="Gene3D" id="3.55.50.30">
    <property type="match status" value="1"/>
</dbReference>
<keyword evidence="7" id="KW-0408">Iron</keyword>
<dbReference type="GO" id="GO:0033214">
    <property type="term" value="P:siderophore-iron import into cell"/>
    <property type="evidence" value="ECO:0007669"/>
    <property type="project" value="TreeGrafter"/>
</dbReference>
<keyword evidence="15" id="KW-1185">Reference proteome</keyword>
<dbReference type="Pfam" id="PF07715">
    <property type="entry name" value="Plug"/>
    <property type="match status" value="1"/>
</dbReference>
<keyword evidence="3 11" id="KW-1134">Transmembrane beta strand</keyword>
<feature type="region of interest" description="Disordered" evidence="13">
    <location>
        <begin position="1051"/>
        <end position="1072"/>
    </location>
</feature>
<keyword evidence="9 11" id="KW-0472">Membrane</keyword>
<evidence type="ECO:0000313" key="14">
    <source>
        <dbReference type="EMBL" id="AZU03600.1"/>
    </source>
</evidence>
<dbReference type="InterPro" id="IPR012910">
    <property type="entry name" value="Plug_dom"/>
</dbReference>
<sequence>MTKKAAANACHEMGERRGRIGVRLLTGTALAATAALILMGHAHARADETAPAAQTAEAPVEVSISPQPMASALNALSEQTGLSFVYATRDLEGVSSRGASGRMTAREALDRLLAGSGFTARQVSARTVAIEPVASAQVQDGAIQLGAVRVEGTADTVMADPSGEPYRTSGSSAYISQERVQRFRGTSAGDFLSGVTGVVNGDNRNSGALDVNIRGMQGMDRVPVVIDGSLQQSTVYRGYSGVAGRTYLDPDLIGSVRIEKGPSAQVDGVGATGGVVRVDTIGIDDLVARDGEFGYRFRAGLVGNTVSPPAIGALGTGNGTPERFDRPELLEFNSGSVSLAVGRRFDRFDIVAAFARRDVGNYFAGERGEVPPGGGTSVTGGALRRYNLGEEVLSTSQDNTSYLLRGIVRPSDDMALDVSYMRYESDFGEMMPSQIVRFGGAMQAPLSRTEVDTYSARYRWQPHDRRFVDLEAGFWATQNFTSIETLYRYELANGNVLNSDVAYQSQSDRWGVNLANTSRLTTVIGALQLNYGGSYTRERLSPPDGWEDYKDNSDYTNFVEPRDGWRNEYSAFIAGELRPQDWLTLSGALRYTETESQDYNEVDISLGSGQGRVTGYNHEKNSALAPMLSILVEPVSGLQVYGRYAEATRAPSLFESTTGFSFYPDPRNPVRPERTRNTEFGLNYQRGSLFADEDLLQLKLAFFHNVVDDYITRGTDADGFPVPMENIDRAEFQGVEASGRYDMGRVYAEFGATIYTDKQFCDQDGVCREGNTINSYIPAHIPPEFSASATFGLRLFDERLDTGLRYTHMGERNTDFVTWGGSVSVIEWGAYDVVDLFATYRVNDSISLDVAVDNLTDRYYTDALSLGLMPSPGRTLRLGVTAAYGAAADAESRLVRRASIDSLLDAGGLGDQFAGDWSGFYLGVQGGHDWISSRGMTTDADGTASVTVASESTDVAARGSALGVYAGRNWQIGSRWVIGIEGDVARLNATASQYAVSLELLHSNYGPDETRYQAGYQYYFEGLATLRGRLGYASGNTLVYATAGPAWLRERQERTQYRDRSTNRSPDSPFGPYSETAFMETAQLTRSGWTVGGGGEIALGARWSLKAEYLYAHFERADFNFADARAGVGRTFTYQEVVGYGPPTVIEIPGLGPIEFPNPISEERVYHGTSDMVVGRQARNDAEIHNVRIGLAYRF</sequence>
<reference evidence="14 15" key="1">
    <citation type="submission" date="2016-12" db="EMBL/GenBank/DDBJ databases">
        <title>The genome of dimorphic prosthecate Glycocaulis alkaliphilus 6b-8t, isolated from crude oil dictates its adaptability in petroleum environments.</title>
        <authorList>
            <person name="Wu X.-L."/>
            <person name="Geng S."/>
        </authorList>
    </citation>
    <scope>NUCLEOTIDE SEQUENCE [LARGE SCALE GENOMIC DNA]</scope>
    <source>
        <strain evidence="14 15">6B-8</strain>
    </source>
</reference>
<dbReference type="Pfam" id="PF13505">
    <property type="entry name" value="OMP_b-brl"/>
    <property type="match status" value="1"/>
</dbReference>
<dbReference type="AlphaFoldDB" id="A0A3T0E8N4"/>
<dbReference type="OrthoDB" id="9760333at2"/>
<dbReference type="InterPro" id="IPR011250">
    <property type="entry name" value="OMP/PagP_B-barrel"/>
</dbReference>
<dbReference type="Gene3D" id="2.40.160.20">
    <property type="match status" value="1"/>
</dbReference>
<evidence type="ECO:0000256" key="11">
    <source>
        <dbReference type="PROSITE-ProRule" id="PRU01360"/>
    </source>
</evidence>
<dbReference type="PANTHER" id="PTHR30442:SF0">
    <property type="entry name" value="FE(3+) DICITRATE TRANSPORT PROTEIN FECA"/>
    <property type="match status" value="1"/>
</dbReference>
<evidence type="ECO:0000256" key="9">
    <source>
        <dbReference type="ARBA" id="ARBA00023136"/>
    </source>
</evidence>
<dbReference type="GO" id="GO:0009279">
    <property type="term" value="C:cell outer membrane"/>
    <property type="evidence" value="ECO:0007669"/>
    <property type="project" value="UniProtKB-SubCell"/>
</dbReference>
<dbReference type="InterPro" id="IPR036942">
    <property type="entry name" value="Beta-barrel_TonB_sf"/>
</dbReference>
<comment type="subcellular location">
    <subcellularLocation>
        <location evidence="1 11">Cell outer membrane</location>
        <topology evidence="1 11">Multi-pass membrane protein</topology>
    </subcellularLocation>
</comment>
<protein>
    <submittedName>
        <fullName evidence="14">Heme receptor</fullName>
    </submittedName>
</protein>
<keyword evidence="4" id="KW-0410">Iron transport</keyword>
<evidence type="ECO:0000256" key="4">
    <source>
        <dbReference type="ARBA" id="ARBA00022496"/>
    </source>
</evidence>
<comment type="similarity">
    <text evidence="11 12">Belongs to the TonB-dependent receptor family.</text>
</comment>
<dbReference type="PANTHER" id="PTHR30442">
    <property type="entry name" value="IRON III DICITRATE TRANSPORT PROTEIN FECA"/>
    <property type="match status" value="1"/>
</dbReference>
<dbReference type="SUPFAM" id="SSF56925">
    <property type="entry name" value="OMPA-like"/>
    <property type="match status" value="1"/>
</dbReference>
<dbReference type="KEGG" id="gak:X907_1062"/>
<evidence type="ECO:0000256" key="8">
    <source>
        <dbReference type="ARBA" id="ARBA00023077"/>
    </source>
</evidence>
<gene>
    <name evidence="14" type="ORF">X907_1062</name>
</gene>
<dbReference type="InterPro" id="IPR011662">
    <property type="entry name" value="Secretin/TonB_short_N"/>
</dbReference>
<feature type="compositionally biased region" description="Basic and acidic residues" evidence="13">
    <location>
        <begin position="1051"/>
        <end position="1062"/>
    </location>
</feature>
<accession>A0A3T0E8N4</accession>
<dbReference type="CDD" id="cd01347">
    <property type="entry name" value="ligand_gated_channel"/>
    <property type="match status" value="1"/>
</dbReference>
<evidence type="ECO:0000256" key="3">
    <source>
        <dbReference type="ARBA" id="ARBA00022452"/>
    </source>
</evidence>
<proteinExistence type="inferred from homology"/>
<keyword evidence="8 12" id="KW-0798">TonB box</keyword>
<dbReference type="InterPro" id="IPR037066">
    <property type="entry name" value="Plug_dom_sf"/>
</dbReference>
<keyword evidence="14" id="KW-0675">Receptor</keyword>
<keyword evidence="6" id="KW-0732">Signal</keyword>
<dbReference type="Gene3D" id="2.170.130.10">
    <property type="entry name" value="TonB-dependent receptor, plug domain"/>
    <property type="match status" value="1"/>
</dbReference>
<dbReference type="SUPFAM" id="SSF56935">
    <property type="entry name" value="Porins"/>
    <property type="match status" value="1"/>
</dbReference>
<dbReference type="Pfam" id="PF00593">
    <property type="entry name" value="TonB_dep_Rec_b-barrel"/>
    <property type="match status" value="1"/>
</dbReference>
<dbReference type="PROSITE" id="PS52016">
    <property type="entry name" value="TONB_DEPENDENT_REC_3"/>
    <property type="match status" value="1"/>
</dbReference>
<evidence type="ECO:0000256" key="5">
    <source>
        <dbReference type="ARBA" id="ARBA00022692"/>
    </source>
</evidence>
<dbReference type="Pfam" id="PF07660">
    <property type="entry name" value="STN"/>
    <property type="match status" value="1"/>
</dbReference>
<keyword evidence="4" id="KW-0406">Ion transport</keyword>
<dbReference type="RefSeq" id="WP_127565965.1">
    <property type="nucleotide sequence ID" value="NZ_BMFB01000005.1"/>
</dbReference>
<keyword evidence="5 11" id="KW-0812">Transmembrane</keyword>
<evidence type="ECO:0000256" key="6">
    <source>
        <dbReference type="ARBA" id="ARBA00022729"/>
    </source>
</evidence>
<dbReference type="EMBL" id="CP018911">
    <property type="protein sequence ID" value="AZU03600.1"/>
    <property type="molecule type" value="Genomic_DNA"/>
</dbReference>
<dbReference type="InterPro" id="IPR039426">
    <property type="entry name" value="TonB-dep_rcpt-like"/>
</dbReference>
<evidence type="ECO:0000256" key="10">
    <source>
        <dbReference type="ARBA" id="ARBA00023237"/>
    </source>
</evidence>
<dbReference type="Proteomes" id="UP000286954">
    <property type="component" value="Chromosome"/>
</dbReference>
<evidence type="ECO:0000256" key="1">
    <source>
        <dbReference type="ARBA" id="ARBA00004571"/>
    </source>
</evidence>
<evidence type="ECO:0000256" key="12">
    <source>
        <dbReference type="RuleBase" id="RU003357"/>
    </source>
</evidence>
<dbReference type="InterPro" id="IPR000531">
    <property type="entry name" value="Beta-barrel_TonB"/>
</dbReference>
<organism evidence="14 15">
    <name type="scientific">Glycocaulis alkaliphilus</name>
    <dbReference type="NCBI Taxonomy" id="1434191"/>
    <lineage>
        <taxon>Bacteria</taxon>
        <taxon>Pseudomonadati</taxon>
        <taxon>Pseudomonadota</taxon>
        <taxon>Alphaproteobacteria</taxon>
        <taxon>Maricaulales</taxon>
        <taxon>Maricaulaceae</taxon>
        <taxon>Glycocaulis</taxon>
    </lineage>
</organism>
<name>A0A3T0E8N4_9PROT</name>
<dbReference type="SMART" id="SM00965">
    <property type="entry name" value="STN"/>
    <property type="match status" value="1"/>
</dbReference>
<keyword evidence="2 11" id="KW-0813">Transport</keyword>
<evidence type="ECO:0000313" key="15">
    <source>
        <dbReference type="Proteomes" id="UP000286954"/>
    </source>
</evidence>